<keyword evidence="2" id="KW-1185">Reference proteome</keyword>
<dbReference type="Proteomes" id="UP000032142">
    <property type="component" value="Unassembled WGS sequence"/>
</dbReference>
<gene>
    <name evidence="1" type="ORF">F383_18049</name>
</gene>
<reference evidence="2" key="1">
    <citation type="submission" date="2014-09" db="EMBL/GenBank/DDBJ databases">
        <authorList>
            <person name="Mudge J."/>
            <person name="Ramaraj T."/>
            <person name="Lindquist I.E."/>
            <person name="Bharti A.K."/>
            <person name="Sundararajan A."/>
            <person name="Cameron C.T."/>
            <person name="Woodward J.E."/>
            <person name="May G.D."/>
            <person name="Brubaker C."/>
            <person name="Broadhvest J."/>
            <person name="Wilkins T.A."/>
        </authorList>
    </citation>
    <scope>NUCLEOTIDE SEQUENCE</scope>
    <source>
        <strain evidence="2">cv. AKA8401</strain>
    </source>
</reference>
<evidence type="ECO:0000313" key="1">
    <source>
        <dbReference type="EMBL" id="KHG13950.1"/>
    </source>
</evidence>
<dbReference type="EMBL" id="KN400537">
    <property type="protein sequence ID" value="KHG13950.1"/>
    <property type="molecule type" value="Genomic_DNA"/>
</dbReference>
<name>A0A0B0NM86_GOSAR</name>
<proteinExistence type="predicted"/>
<organism evidence="1 2">
    <name type="scientific">Gossypium arboreum</name>
    <name type="common">Tree cotton</name>
    <name type="synonym">Gossypium nanking</name>
    <dbReference type="NCBI Taxonomy" id="29729"/>
    <lineage>
        <taxon>Eukaryota</taxon>
        <taxon>Viridiplantae</taxon>
        <taxon>Streptophyta</taxon>
        <taxon>Embryophyta</taxon>
        <taxon>Tracheophyta</taxon>
        <taxon>Spermatophyta</taxon>
        <taxon>Magnoliopsida</taxon>
        <taxon>eudicotyledons</taxon>
        <taxon>Gunneridae</taxon>
        <taxon>Pentapetalae</taxon>
        <taxon>rosids</taxon>
        <taxon>malvids</taxon>
        <taxon>Malvales</taxon>
        <taxon>Malvaceae</taxon>
        <taxon>Malvoideae</taxon>
        <taxon>Gossypium</taxon>
    </lineage>
</organism>
<protein>
    <submittedName>
        <fullName evidence="1">Uncharacterized protein</fullName>
    </submittedName>
</protein>
<sequence length="55" mass="6153">MASALRFLEYPLVFQMVRWAAQGFVKEMTSIAKLARESKDVEGSFTLSIGSFGYS</sequence>
<accession>A0A0B0NM86</accession>
<evidence type="ECO:0000313" key="2">
    <source>
        <dbReference type="Proteomes" id="UP000032142"/>
    </source>
</evidence>
<dbReference type="AlphaFoldDB" id="A0A0B0NM86"/>